<feature type="non-terminal residue" evidence="1">
    <location>
        <position position="1"/>
    </location>
</feature>
<protein>
    <submittedName>
        <fullName evidence="1">Uncharacterized protein</fullName>
    </submittedName>
</protein>
<accession>A0A2C6KV25</accession>
<name>A0A2C6KV25_9APIC</name>
<keyword evidence="2" id="KW-1185">Reference proteome</keyword>
<proteinExistence type="predicted"/>
<comment type="caution">
    <text evidence="1">The sequence shown here is derived from an EMBL/GenBank/DDBJ whole genome shotgun (WGS) entry which is preliminary data.</text>
</comment>
<sequence length="28" mass="2979">GKIRRSLIPVESSSSCLSILSSTKDEGE</sequence>
<gene>
    <name evidence="1" type="ORF">CSUI_006154</name>
</gene>
<dbReference type="Proteomes" id="UP000221165">
    <property type="component" value="Unassembled WGS sequence"/>
</dbReference>
<reference evidence="1 2" key="1">
    <citation type="journal article" date="2017" name="Int. J. Parasitol.">
        <title>The genome of the protozoan parasite Cystoisospora suis and a reverse vaccinology approach to identify vaccine candidates.</title>
        <authorList>
            <person name="Palmieri N."/>
            <person name="Shrestha A."/>
            <person name="Ruttkowski B."/>
            <person name="Beck T."/>
            <person name="Vogl C."/>
            <person name="Tomley F."/>
            <person name="Blake D.P."/>
            <person name="Joachim A."/>
        </authorList>
    </citation>
    <scope>NUCLEOTIDE SEQUENCE [LARGE SCALE GENOMIC DNA]</scope>
    <source>
        <strain evidence="1 2">Wien I</strain>
    </source>
</reference>
<dbReference type="EMBL" id="MIGC01003073">
    <property type="protein sequence ID" value="PHJ20012.1"/>
    <property type="molecule type" value="Genomic_DNA"/>
</dbReference>
<dbReference type="AlphaFoldDB" id="A0A2C6KV25"/>
<organism evidence="1 2">
    <name type="scientific">Cystoisospora suis</name>
    <dbReference type="NCBI Taxonomy" id="483139"/>
    <lineage>
        <taxon>Eukaryota</taxon>
        <taxon>Sar</taxon>
        <taxon>Alveolata</taxon>
        <taxon>Apicomplexa</taxon>
        <taxon>Conoidasida</taxon>
        <taxon>Coccidia</taxon>
        <taxon>Eucoccidiorida</taxon>
        <taxon>Eimeriorina</taxon>
        <taxon>Sarcocystidae</taxon>
        <taxon>Cystoisospora</taxon>
    </lineage>
</organism>
<evidence type="ECO:0000313" key="2">
    <source>
        <dbReference type="Proteomes" id="UP000221165"/>
    </source>
</evidence>
<dbReference type="VEuPathDB" id="ToxoDB:CSUI_006154"/>
<evidence type="ECO:0000313" key="1">
    <source>
        <dbReference type="EMBL" id="PHJ20012.1"/>
    </source>
</evidence>